<dbReference type="CDD" id="cd05254">
    <property type="entry name" value="dTDP_HR_like_SDR_e"/>
    <property type="match status" value="1"/>
</dbReference>
<accession>A0A388T7A0</accession>
<comment type="similarity">
    <text evidence="1 2">Belongs to the dTDP-4-dehydrorhamnose reductase family.</text>
</comment>
<dbReference type="NCBIfam" id="TIGR01214">
    <property type="entry name" value="rmlD"/>
    <property type="match status" value="1"/>
</dbReference>
<dbReference type="PANTHER" id="PTHR10491:SF4">
    <property type="entry name" value="METHIONINE ADENOSYLTRANSFERASE 2 SUBUNIT BETA"/>
    <property type="match status" value="1"/>
</dbReference>
<keyword evidence="2" id="KW-0560">Oxidoreductase</keyword>
<dbReference type="AlphaFoldDB" id="A0A388T7A0"/>
<sequence length="278" mass="30879">MKIAVTGAKGMLASVLARRLTTLGHTVLPLDLPEQDLLQFTAVKNYLRAAAPDFIYNCAAFTNVDLCESEPEKARAVNALAAGNLAELAAELDIPILQISTDYVFSGAASKPYLPDEPTAPLSVYGQTKAEGERLVQKTPKFFIVRTAWLYGHNGKNFVETLLKLAQTNAALKVVDDQRGAPTFVDDLVEVLILFLTCRDYGIYHFTNSGETTWYGFTREFFDLLNIAVPVQPCATAEFPRPARRPAYSVLDLRKTQETFALKIPAWQDAIRRYIKGR</sequence>
<dbReference type="GO" id="GO:0019305">
    <property type="term" value="P:dTDP-rhamnose biosynthetic process"/>
    <property type="evidence" value="ECO:0007669"/>
    <property type="project" value="UniProtKB-UniPathway"/>
</dbReference>
<name>A0A388T7A0_TERA1</name>
<dbReference type="Proteomes" id="UP000269352">
    <property type="component" value="Unassembled WGS sequence"/>
</dbReference>
<proteinExistence type="inferred from homology"/>
<dbReference type="Gene3D" id="3.90.25.10">
    <property type="entry name" value="UDP-galactose 4-epimerase, domain 1"/>
    <property type="match status" value="1"/>
</dbReference>
<dbReference type="Pfam" id="PF04321">
    <property type="entry name" value="RmlD_sub_bind"/>
    <property type="match status" value="1"/>
</dbReference>
<evidence type="ECO:0000256" key="1">
    <source>
        <dbReference type="ARBA" id="ARBA00010944"/>
    </source>
</evidence>
<dbReference type="PANTHER" id="PTHR10491">
    <property type="entry name" value="DTDP-4-DEHYDRORHAMNOSE REDUCTASE"/>
    <property type="match status" value="1"/>
</dbReference>
<dbReference type="InterPro" id="IPR029903">
    <property type="entry name" value="RmlD-like-bd"/>
</dbReference>
<keyword evidence="5" id="KW-1185">Reference proteome</keyword>
<dbReference type="EC" id="1.1.1.133" evidence="2"/>
<reference evidence="4 5" key="1">
    <citation type="journal article" date="2019" name="ISME J.">
        <title>Genome analyses of uncultured TG2/ZB3 bacteria in 'Margulisbacteria' specifically attached to ectosymbiotic spirochetes of protists in the termite gut.</title>
        <authorList>
            <person name="Utami Y.D."/>
            <person name="Kuwahara H."/>
            <person name="Igai K."/>
            <person name="Murakami T."/>
            <person name="Sugaya K."/>
            <person name="Morikawa T."/>
            <person name="Nagura Y."/>
            <person name="Yuki M."/>
            <person name="Deevong P."/>
            <person name="Inoue T."/>
            <person name="Kihara K."/>
            <person name="Lo N."/>
            <person name="Yamada A."/>
            <person name="Ohkuma M."/>
            <person name="Hongoh Y."/>
        </authorList>
    </citation>
    <scope>NUCLEOTIDE SEQUENCE [LARGE SCALE GENOMIC DNA]</scope>
    <source>
        <strain evidence="4">NkOx7-01</strain>
    </source>
</reference>
<dbReference type="EMBL" id="BGZN01000001">
    <property type="protein sequence ID" value="GBR72558.1"/>
    <property type="molecule type" value="Genomic_DNA"/>
</dbReference>
<comment type="caution">
    <text evidence="4">The sequence shown here is derived from an EMBL/GenBank/DDBJ whole genome shotgun (WGS) entry which is preliminary data.</text>
</comment>
<gene>
    <name evidence="4" type="primary">rmlD</name>
    <name evidence="4" type="ORF">NO1_0068</name>
</gene>
<evidence type="ECO:0000313" key="5">
    <source>
        <dbReference type="Proteomes" id="UP000269352"/>
    </source>
</evidence>
<dbReference type="GO" id="GO:0008831">
    <property type="term" value="F:dTDP-4-dehydrorhamnose reductase activity"/>
    <property type="evidence" value="ECO:0007669"/>
    <property type="project" value="UniProtKB-EC"/>
</dbReference>
<evidence type="ECO:0000259" key="3">
    <source>
        <dbReference type="Pfam" id="PF04321"/>
    </source>
</evidence>
<evidence type="ECO:0000313" key="4">
    <source>
        <dbReference type="EMBL" id="GBR72558.1"/>
    </source>
</evidence>
<organism evidence="4 5">
    <name type="scientific">Termititenax aidoneus</name>
    <dbReference type="NCBI Taxonomy" id="2218524"/>
    <lineage>
        <taxon>Bacteria</taxon>
        <taxon>Bacillati</taxon>
        <taxon>Candidatus Margulisiibacteriota</taxon>
        <taxon>Candidatus Termititenacia</taxon>
        <taxon>Candidatus Termititenacales</taxon>
        <taxon>Candidatus Termititenacaceae</taxon>
        <taxon>Candidatus Termititenax</taxon>
    </lineage>
</organism>
<comment type="function">
    <text evidence="2">Catalyzes the reduction of dTDP-6-deoxy-L-lyxo-4-hexulose to yield dTDP-L-rhamnose.</text>
</comment>
<dbReference type="SUPFAM" id="SSF51735">
    <property type="entry name" value="NAD(P)-binding Rossmann-fold domains"/>
    <property type="match status" value="1"/>
</dbReference>
<evidence type="ECO:0000256" key="2">
    <source>
        <dbReference type="RuleBase" id="RU364082"/>
    </source>
</evidence>
<dbReference type="InterPro" id="IPR005913">
    <property type="entry name" value="dTDP_dehydrorham_reduct"/>
</dbReference>
<dbReference type="UniPathway" id="UPA00124"/>
<comment type="pathway">
    <text evidence="2">Carbohydrate biosynthesis; dTDP-L-rhamnose biosynthesis.</text>
</comment>
<feature type="domain" description="RmlD-like substrate binding" evidence="3">
    <location>
        <begin position="1"/>
        <end position="276"/>
    </location>
</feature>
<protein>
    <recommendedName>
        <fullName evidence="2">dTDP-4-dehydrorhamnose reductase</fullName>
        <ecNumber evidence="2">1.1.1.133</ecNumber>
    </recommendedName>
</protein>
<dbReference type="InterPro" id="IPR036291">
    <property type="entry name" value="NAD(P)-bd_dom_sf"/>
</dbReference>
<keyword evidence="2" id="KW-0521">NADP</keyword>
<dbReference type="Gene3D" id="3.40.50.720">
    <property type="entry name" value="NAD(P)-binding Rossmann-like Domain"/>
    <property type="match status" value="1"/>
</dbReference>